<dbReference type="PANTHER" id="PTHR43790:SF4">
    <property type="entry name" value="GUANOSINE IMPORT ATP-BINDING PROTEIN NUPO"/>
    <property type="match status" value="1"/>
</dbReference>
<dbReference type="CDD" id="cd03215">
    <property type="entry name" value="ABC_Carb_Monos_II"/>
    <property type="match status" value="1"/>
</dbReference>
<feature type="domain" description="ABC transporter" evidence="3">
    <location>
        <begin position="15"/>
        <end position="248"/>
    </location>
</feature>
<organism evidence="4 5">
    <name type="scientific">Paenirhodobacter enshiensis</name>
    <dbReference type="NCBI Taxonomy" id="1105367"/>
    <lineage>
        <taxon>Bacteria</taxon>
        <taxon>Pseudomonadati</taxon>
        <taxon>Pseudomonadota</taxon>
        <taxon>Alphaproteobacteria</taxon>
        <taxon>Rhodobacterales</taxon>
        <taxon>Rhodobacter group</taxon>
        <taxon>Paenirhodobacter</taxon>
    </lineage>
</organism>
<dbReference type="eggNOG" id="COG3845">
    <property type="taxonomic scope" value="Bacteria"/>
</dbReference>
<protein>
    <submittedName>
        <fullName evidence="4">Sugar ABC transporter</fullName>
    </submittedName>
</protein>
<keyword evidence="5" id="KW-1185">Reference proteome</keyword>
<dbReference type="InterPro" id="IPR027417">
    <property type="entry name" value="P-loop_NTPase"/>
</dbReference>
<evidence type="ECO:0000256" key="2">
    <source>
        <dbReference type="ARBA" id="ARBA00022840"/>
    </source>
</evidence>
<dbReference type="Gene3D" id="3.40.50.300">
    <property type="entry name" value="P-loop containing nucleotide triphosphate hydrolases"/>
    <property type="match status" value="2"/>
</dbReference>
<dbReference type="InterPro" id="IPR050107">
    <property type="entry name" value="ABC_carbohydrate_import_ATPase"/>
</dbReference>
<evidence type="ECO:0000256" key="1">
    <source>
        <dbReference type="ARBA" id="ARBA00022741"/>
    </source>
</evidence>
<reference evidence="4 5" key="1">
    <citation type="submission" date="2014-03" db="EMBL/GenBank/DDBJ databases">
        <title>Genome of Paenirhodobacter enshiensis DW2-9.</title>
        <authorList>
            <person name="Wang D."/>
            <person name="Wang G."/>
        </authorList>
    </citation>
    <scope>NUCLEOTIDE SEQUENCE [LARGE SCALE GENOMIC DNA]</scope>
    <source>
        <strain evidence="4 5">DW2-9</strain>
    </source>
</reference>
<dbReference type="PROSITE" id="PS00211">
    <property type="entry name" value="ABC_TRANSPORTER_1"/>
    <property type="match status" value="1"/>
</dbReference>
<dbReference type="AlphaFoldDB" id="A0A086XXB0"/>
<dbReference type="PANTHER" id="PTHR43790">
    <property type="entry name" value="CARBOHYDRATE TRANSPORT ATP-BINDING PROTEIN MG119-RELATED"/>
    <property type="match status" value="1"/>
</dbReference>
<dbReference type="GO" id="GO:0005524">
    <property type="term" value="F:ATP binding"/>
    <property type="evidence" value="ECO:0007669"/>
    <property type="project" value="UniProtKB-KW"/>
</dbReference>
<evidence type="ECO:0000313" key="4">
    <source>
        <dbReference type="EMBL" id="KFI26660.1"/>
    </source>
</evidence>
<keyword evidence="2" id="KW-0067">ATP-binding</keyword>
<dbReference type="PROSITE" id="PS50893">
    <property type="entry name" value="ABC_TRANSPORTER_2"/>
    <property type="match status" value="2"/>
</dbReference>
<dbReference type="RefSeq" id="WP_036637238.1">
    <property type="nucleotide sequence ID" value="NZ_JFZB01000013.1"/>
</dbReference>
<dbReference type="Pfam" id="PF00005">
    <property type="entry name" value="ABC_tran"/>
    <property type="match status" value="2"/>
</dbReference>
<evidence type="ECO:0000259" key="3">
    <source>
        <dbReference type="PROSITE" id="PS50893"/>
    </source>
</evidence>
<dbReference type="InterPro" id="IPR003593">
    <property type="entry name" value="AAA+_ATPase"/>
</dbReference>
<accession>A0A086XXB0</accession>
<dbReference type="EMBL" id="JFZB01000013">
    <property type="protein sequence ID" value="KFI26660.1"/>
    <property type="molecule type" value="Genomic_DNA"/>
</dbReference>
<comment type="caution">
    <text evidence="4">The sequence shown here is derived from an EMBL/GenBank/DDBJ whole genome shotgun (WGS) entry which is preliminary data.</text>
</comment>
<dbReference type="SMART" id="SM00382">
    <property type="entry name" value="AAA"/>
    <property type="match status" value="2"/>
</dbReference>
<keyword evidence="1" id="KW-0547">Nucleotide-binding</keyword>
<gene>
    <name evidence="4" type="ORF">CG50_01285</name>
</gene>
<feature type="domain" description="ABC transporter" evidence="3">
    <location>
        <begin position="276"/>
        <end position="520"/>
    </location>
</feature>
<dbReference type="STRING" id="1105367.CG50_01285"/>
<evidence type="ECO:0000313" key="5">
    <source>
        <dbReference type="Proteomes" id="UP000028824"/>
    </source>
</evidence>
<dbReference type="OrthoDB" id="9805029at2"/>
<dbReference type="Proteomes" id="UP000028824">
    <property type="component" value="Unassembled WGS sequence"/>
</dbReference>
<dbReference type="InterPro" id="IPR017871">
    <property type="entry name" value="ABC_transporter-like_CS"/>
</dbReference>
<dbReference type="InterPro" id="IPR003439">
    <property type="entry name" value="ABC_transporter-like_ATP-bd"/>
</dbReference>
<sequence length="521" mass="55008">MAETVGTAVAPPPLVALSGVTKRYPGIVANDRIDMAFWPGEVHVLLGENGAGKSTLVGILAGLQQPDEGTIFLNGAPVQLSSPERALDLGISTVFQHSMLVPTLTLAENAALGGRWWQSPDRKGVAAKMAETAARIGVTLTPAALTETLSLGERQQAEIVRALMRGAKFLILDEATAMLTPRDAARLGALMRRLAAEGVAVVFITHKLNEAIEYGDRVSVLRLGRKVGGLSPQELRALDAQSATDRIVSLMFGAAGPRGDREKADAPPPVAADAPVVLECLALHVEAAAVPVSAINLKIAAGEILGIAGIDGNGQKELAEALAGQRPISSGRIRLDGAFIEGLDVGARRRAGLRYVTDDRLGEGTVGSFAVAINLLLKQIGRPPFWQDGIERPRRIDDNARAMVKAFDIRTPSIRTPVGKLSGGNIQKVLLARELTDSARAVIFAKPTYGLDLNNIAATRRRIREAADKGCAAIVISTELDELLELSNRIAVMSQGRIVGIVPNDGAARQRIGELMSGVAA</sequence>
<dbReference type="SUPFAM" id="SSF52540">
    <property type="entry name" value="P-loop containing nucleoside triphosphate hydrolases"/>
    <property type="match status" value="2"/>
</dbReference>
<proteinExistence type="predicted"/>
<name>A0A086XXB0_9RHOB</name>
<dbReference type="GO" id="GO:0016887">
    <property type="term" value="F:ATP hydrolysis activity"/>
    <property type="evidence" value="ECO:0007669"/>
    <property type="project" value="InterPro"/>
</dbReference>
<dbReference type="CDD" id="cd03216">
    <property type="entry name" value="ABC_Carb_Monos_I"/>
    <property type="match status" value="1"/>
</dbReference>